<dbReference type="Proteomes" id="UP000637074">
    <property type="component" value="Unassembled WGS sequence"/>
</dbReference>
<gene>
    <name evidence="1" type="ORF">AM1BK_18310</name>
</gene>
<dbReference type="EMBL" id="BNDS01000006">
    <property type="protein sequence ID" value="GHH98288.1"/>
    <property type="molecule type" value="Genomic_DNA"/>
</dbReference>
<organism evidence="1 2">
    <name type="scientific">Neobacillus kokaensis</name>
    <dbReference type="NCBI Taxonomy" id="2759023"/>
    <lineage>
        <taxon>Bacteria</taxon>
        <taxon>Bacillati</taxon>
        <taxon>Bacillota</taxon>
        <taxon>Bacilli</taxon>
        <taxon>Bacillales</taxon>
        <taxon>Bacillaceae</taxon>
        <taxon>Neobacillus</taxon>
    </lineage>
</organism>
<keyword evidence="2" id="KW-1185">Reference proteome</keyword>
<sequence length="93" mass="10090">MGITSTYSVYYSETGNPVGPKGETGELVFSKGEIPKIKAKGSIKLTYTPKKQGFYMFVTFQHPDKPIGSGDIVIEKKAAAVSNKINVNNCSKQ</sequence>
<evidence type="ECO:0000313" key="1">
    <source>
        <dbReference type="EMBL" id="GHH98288.1"/>
    </source>
</evidence>
<accession>A0ABQ3N039</accession>
<comment type="caution">
    <text evidence="1">The sequence shown here is derived from an EMBL/GenBank/DDBJ whole genome shotgun (WGS) entry which is preliminary data.</text>
</comment>
<protein>
    <submittedName>
        <fullName evidence="1">Uncharacterized protein</fullName>
    </submittedName>
</protein>
<evidence type="ECO:0000313" key="2">
    <source>
        <dbReference type="Proteomes" id="UP000637074"/>
    </source>
</evidence>
<proteinExistence type="predicted"/>
<name>A0ABQ3N039_9BACI</name>
<reference evidence="1 2" key="1">
    <citation type="journal article" date="2022" name="Int. J. Syst. Evol. Microbiol.">
        <title>Neobacillus kokaensis sp. nov., isolated from soil.</title>
        <authorList>
            <person name="Yuki K."/>
            <person name="Matsubara H."/>
            <person name="Yamaguchi S."/>
        </authorList>
    </citation>
    <scope>NUCLEOTIDE SEQUENCE [LARGE SCALE GENOMIC DNA]</scope>
    <source>
        <strain evidence="1 2">LOB 377</strain>
    </source>
</reference>